<dbReference type="AlphaFoldDB" id="A0AAV8UA18"/>
<name>A0AAV8UA18_9ROSI</name>
<dbReference type="EMBL" id="JAIWQS010000001">
    <property type="protein sequence ID" value="KAJ8774810.1"/>
    <property type="molecule type" value="Genomic_DNA"/>
</dbReference>
<feature type="transmembrane region" description="Helical" evidence="1">
    <location>
        <begin position="76"/>
        <end position="95"/>
    </location>
</feature>
<evidence type="ECO:0000313" key="2">
    <source>
        <dbReference type="EMBL" id="KAJ8774810.1"/>
    </source>
</evidence>
<feature type="transmembrane region" description="Helical" evidence="1">
    <location>
        <begin position="246"/>
        <end position="264"/>
    </location>
</feature>
<feature type="transmembrane region" description="Helical" evidence="1">
    <location>
        <begin position="130"/>
        <end position="151"/>
    </location>
</feature>
<evidence type="ECO:0000256" key="1">
    <source>
        <dbReference type="SAM" id="Phobius"/>
    </source>
</evidence>
<evidence type="ECO:0008006" key="4">
    <source>
        <dbReference type="Google" id="ProtNLM"/>
    </source>
</evidence>
<feature type="transmembrane region" description="Helical" evidence="1">
    <location>
        <begin position="157"/>
        <end position="175"/>
    </location>
</feature>
<gene>
    <name evidence="2" type="ORF">K2173_017256</name>
</gene>
<organism evidence="2 3">
    <name type="scientific">Erythroxylum novogranatense</name>
    <dbReference type="NCBI Taxonomy" id="1862640"/>
    <lineage>
        <taxon>Eukaryota</taxon>
        <taxon>Viridiplantae</taxon>
        <taxon>Streptophyta</taxon>
        <taxon>Embryophyta</taxon>
        <taxon>Tracheophyta</taxon>
        <taxon>Spermatophyta</taxon>
        <taxon>Magnoliopsida</taxon>
        <taxon>eudicotyledons</taxon>
        <taxon>Gunneridae</taxon>
        <taxon>Pentapetalae</taxon>
        <taxon>rosids</taxon>
        <taxon>fabids</taxon>
        <taxon>Malpighiales</taxon>
        <taxon>Erythroxylaceae</taxon>
        <taxon>Erythroxylum</taxon>
    </lineage>
</organism>
<protein>
    <recommendedName>
        <fullName evidence="4">Alkaline phytoceramidase</fullName>
    </recommendedName>
</protein>
<feature type="transmembrane region" description="Helical" evidence="1">
    <location>
        <begin position="101"/>
        <end position="123"/>
    </location>
</feature>
<keyword evidence="1" id="KW-0472">Membrane</keyword>
<sequence length="279" mass="31650">MGRCHSLLGVSHVGHSQTSSLPQTSPLRRHAQFPRSYSVSFSPINYHFNFCFFFFMITVTVTGVPNTLNVITNFPFLIVGVVGFILSLQGCLFNISLRGEVWGWTLFFAGIVGMSFGSAYYHLKPDDARIMWDALPMMIAYSSLLSCFMVERLGQRIGLSCLFGLLLVVLLSMVYARTFNDLRLCMLFQLIPCIVIPGLAFLYPAKYTHSKYWLWAAGVCILSKFEAAFDRKIYNANRYFISGHSLEHLCSAVVPVLLAIMLLYRNTRHQRLGDIKERP</sequence>
<comment type="caution">
    <text evidence="2">The sequence shown here is derived from an EMBL/GenBank/DDBJ whole genome shotgun (WGS) entry which is preliminary data.</text>
</comment>
<accession>A0AAV8UA18</accession>
<keyword evidence="1" id="KW-1133">Transmembrane helix</keyword>
<feature type="transmembrane region" description="Helical" evidence="1">
    <location>
        <begin position="46"/>
        <end position="64"/>
    </location>
</feature>
<reference evidence="2 3" key="1">
    <citation type="submission" date="2021-09" db="EMBL/GenBank/DDBJ databases">
        <title>Genomic insights and catalytic innovation underlie evolution of tropane alkaloids biosynthesis.</title>
        <authorList>
            <person name="Wang Y.-J."/>
            <person name="Tian T."/>
            <person name="Huang J.-P."/>
            <person name="Huang S.-X."/>
        </authorList>
    </citation>
    <scope>NUCLEOTIDE SEQUENCE [LARGE SCALE GENOMIC DNA]</scope>
    <source>
        <strain evidence="2">KIB-2018</strain>
        <tissue evidence="2">Leaf</tissue>
    </source>
</reference>
<evidence type="ECO:0000313" key="3">
    <source>
        <dbReference type="Proteomes" id="UP001159364"/>
    </source>
</evidence>
<feature type="transmembrane region" description="Helical" evidence="1">
    <location>
        <begin position="187"/>
        <end position="205"/>
    </location>
</feature>
<keyword evidence="1" id="KW-0812">Transmembrane</keyword>
<proteinExistence type="predicted"/>
<dbReference type="PANTHER" id="PTHR34368:SF2">
    <property type="entry name" value="ALKALINE PHYTOCERAMIDASE (APHC)"/>
    <property type="match status" value="1"/>
</dbReference>
<dbReference type="PANTHER" id="PTHR34368">
    <property type="entry name" value="OS01G0962200 PROTEIN"/>
    <property type="match status" value="1"/>
</dbReference>
<dbReference type="Proteomes" id="UP001159364">
    <property type="component" value="Linkage Group LG01"/>
</dbReference>
<keyword evidence="3" id="KW-1185">Reference proteome</keyword>